<reference evidence="1 2" key="1">
    <citation type="submission" date="2021-05" db="EMBL/GenBank/DDBJ databases">
        <title>Isolation, identification, and the growth promoting effects of Pantoea dispersa strain YSD J2 from the aboveground leaves of Cyperus esculentus L.Var. Sativus.</title>
        <authorList>
            <person name="Wang S."/>
            <person name="Tang X.M."/>
            <person name="Huang Y.N."/>
        </authorList>
    </citation>
    <scope>NUCLEOTIDE SEQUENCE [LARGE SCALE GENOMIC DNA]</scope>
    <source>
        <strain evidence="2">YSD YN2</strain>
    </source>
</reference>
<evidence type="ECO:0000313" key="1">
    <source>
        <dbReference type="EMBL" id="UYU31119.1"/>
    </source>
</evidence>
<sequence length="321" mass="37303">MSNYVFECASGKYGFFRMDTTNDRYYILINTGIFDDFELLEGVLSNRQGYENRSPESLGWLTNTDPTERLLSIILWHDSIQNRDITKLIPNTNPGKFYRRSIRGLYYNTKNCTTEIYNRSAKLDEIRSFHSIYNLLTSLFDVIEPEQQNLTTYGNKIREGLIIGCTEVEYLLKKTLLDNNHTNSARMTMNDYVKTLPYLKLEQYSVKLKMFPDLGSFQPFANWSPTQPTQSLNWYDSYNVVKHDRGSNKSRATLEMLINSVAAIHIILEAHYGEHLFDSPMRSNYESIFQTVTCPTWHLNELPMPLLGTNQPWDGALQVTF</sequence>
<dbReference type="RefSeq" id="WP_264384623.1">
    <property type="nucleotide sequence ID" value="NZ_CP074352.1"/>
</dbReference>
<dbReference type="Proteomes" id="UP001156318">
    <property type="component" value="Chromosome"/>
</dbReference>
<evidence type="ECO:0000313" key="2">
    <source>
        <dbReference type="Proteomes" id="UP001156318"/>
    </source>
</evidence>
<gene>
    <name evidence="1" type="ORF">KFZ77_14880</name>
</gene>
<name>A0ABY6JEN3_9ENTR</name>
<keyword evidence="2" id="KW-1185">Reference proteome</keyword>
<proteinExistence type="predicted"/>
<accession>A0ABY6JEN3</accession>
<dbReference type="EMBL" id="CP074352">
    <property type="protein sequence ID" value="UYU31119.1"/>
    <property type="molecule type" value="Genomic_DNA"/>
</dbReference>
<organism evidence="1 2">
    <name type="scientific">Siccibacter colletis</name>
    <dbReference type="NCBI Taxonomy" id="1505757"/>
    <lineage>
        <taxon>Bacteria</taxon>
        <taxon>Pseudomonadati</taxon>
        <taxon>Pseudomonadota</taxon>
        <taxon>Gammaproteobacteria</taxon>
        <taxon>Enterobacterales</taxon>
        <taxon>Enterobacteriaceae</taxon>
        <taxon>Siccibacter</taxon>
    </lineage>
</organism>
<protein>
    <submittedName>
        <fullName evidence="1">Uncharacterized protein</fullName>
    </submittedName>
</protein>